<feature type="chain" id="PRO_5032578414" evidence="1">
    <location>
        <begin position="27"/>
        <end position="287"/>
    </location>
</feature>
<comment type="caution">
    <text evidence="2">The sequence shown here is derived from an EMBL/GenBank/DDBJ whole genome shotgun (WGS) entry which is preliminary data.</text>
</comment>
<dbReference type="RefSeq" id="WP_183988579.1">
    <property type="nucleotide sequence ID" value="NZ_JACHHG010000016.1"/>
</dbReference>
<dbReference type="SUPFAM" id="SSF49503">
    <property type="entry name" value="Cupredoxins"/>
    <property type="match status" value="1"/>
</dbReference>
<evidence type="ECO:0000256" key="1">
    <source>
        <dbReference type="SAM" id="SignalP"/>
    </source>
</evidence>
<name>A0A841I5V7_9DEIO</name>
<accession>A0A841I5V7</accession>
<dbReference type="Gene3D" id="2.60.40.420">
    <property type="entry name" value="Cupredoxins - blue copper proteins"/>
    <property type="match status" value="1"/>
</dbReference>
<dbReference type="AlphaFoldDB" id="A0A841I5V7"/>
<reference evidence="2 3" key="1">
    <citation type="submission" date="2020-08" db="EMBL/GenBank/DDBJ databases">
        <title>Genomic Encyclopedia of Type Strains, Phase IV (KMG-IV): sequencing the most valuable type-strain genomes for metagenomic binning, comparative biology and taxonomic classification.</title>
        <authorList>
            <person name="Goeker M."/>
        </authorList>
    </citation>
    <scope>NUCLEOTIDE SEQUENCE [LARGE SCALE GENOMIC DNA]</scope>
    <source>
        <strain evidence="2 3">DSM 21458</strain>
    </source>
</reference>
<organism evidence="2 3">
    <name type="scientific">Deinobacterium chartae</name>
    <dbReference type="NCBI Taxonomy" id="521158"/>
    <lineage>
        <taxon>Bacteria</taxon>
        <taxon>Thermotogati</taxon>
        <taxon>Deinococcota</taxon>
        <taxon>Deinococci</taxon>
        <taxon>Deinococcales</taxon>
        <taxon>Deinococcaceae</taxon>
        <taxon>Deinobacterium</taxon>
    </lineage>
</organism>
<keyword evidence="1" id="KW-0732">Signal</keyword>
<feature type="signal peptide" evidence="1">
    <location>
        <begin position="1"/>
        <end position="26"/>
    </location>
</feature>
<evidence type="ECO:0000313" key="2">
    <source>
        <dbReference type="EMBL" id="MBB6099838.1"/>
    </source>
</evidence>
<evidence type="ECO:0000313" key="3">
    <source>
        <dbReference type="Proteomes" id="UP000569951"/>
    </source>
</evidence>
<keyword evidence="3" id="KW-1185">Reference proteome</keyword>
<gene>
    <name evidence="2" type="ORF">HNR42_003298</name>
</gene>
<proteinExistence type="predicted"/>
<dbReference type="Proteomes" id="UP000569951">
    <property type="component" value="Unassembled WGS sequence"/>
</dbReference>
<dbReference type="EMBL" id="JACHHG010000016">
    <property type="protein sequence ID" value="MBB6099838.1"/>
    <property type="molecule type" value="Genomic_DNA"/>
</dbReference>
<protein>
    <submittedName>
        <fullName evidence="2">Plastocyanin</fullName>
    </submittedName>
</protein>
<sequence>MNVRSLTRQLFRTALTAAVLAAPALAHDGHDHGLSVLRIEGKDHSYSNPAAVQPGWTRVEFRNTGQEAHHVQIIRLPRGQTAQGFLSELAKNEGAALASAEMVGGVGMITPGSSGSVTLDLQEEGTYLTVCFVTDAKGVPHLALGMVGSFEVKGERQTTQPPKASVKVQLEDFSFQLPETLVAGKQVWEVVNAGPEPHEMLIFKLAPGKTMADFAEYMAKPEGPMPAIPVGGAQAANKGRSSFVDLDLEAGEYILVCAIPSAAHHGETHAALGMIRPITVAAGTAQQ</sequence>
<dbReference type="InterPro" id="IPR008972">
    <property type="entry name" value="Cupredoxin"/>
</dbReference>